<dbReference type="SUPFAM" id="SSF51230">
    <property type="entry name" value="Single hybrid motif"/>
    <property type="match status" value="1"/>
</dbReference>
<dbReference type="InterPro" id="IPR011053">
    <property type="entry name" value="Single_hybrid_motif"/>
</dbReference>
<dbReference type="InterPro" id="IPR050709">
    <property type="entry name" value="Biotin_Carboxyl_Carrier/Decarb"/>
</dbReference>
<evidence type="ECO:0000256" key="1">
    <source>
        <dbReference type="ARBA" id="ARBA00023267"/>
    </source>
</evidence>
<organism evidence="3">
    <name type="scientific">marine sediment metagenome</name>
    <dbReference type="NCBI Taxonomy" id="412755"/>
    <lineage>
        <taxon>unclassified sequences</taxon>
        <taxon>metagenomes</taxon>
        <taxon>ecological metagenomes</taxon>
    </lineage>
</organism>
<evidence type="ECO:0000259" key="2">
    <source>
        <dbReference type="PROSITE" id="PS50968"/>
    </source>
</evidence>
<dbReference type="PANTHER" id="PTHR45266:SF3">
    <property type="entry name" value="OXALOACETATE DECARBOXYLASE ALPHA CHAIN"/>
    <property type="match status" value="1"/>
</dbReference>
<dbReference type="PROSITE" id="PS50968">
    <property type="entry name" value="BIOTINYL_LIPOYL"/>
    <property type="match status" value="1"/>
</dbReference>
<keyword evidence="1" id="KW-0092">Biotin</keyword>
<feature type="non-terminal residue" evidence="3">
    <location>
        <position position="1"/>
    </location>
</feature>
<dbReference type="AlphaFoldDB" id="X0VSW8"/>
<gene>
    <name evidence="3" type="ORF">S01H1_43961</name>
</gene>
<comment type="caution">
    <text evidence="3">The sequence shown here is derived from an EMBL/GenBank/DDBJ whole genome shotgun (WGS) entry which is preliminary data.</text>
</comment>
<name>X0VSW8_9ZZZZ</name>
<dbReference type="Pfam" id="PF00364">
    <property type="entry name" value="Biotin_lipoyl"/>
    <property type="match status" value="1"/>
</dbReference>
<accession>X0VSW8</accession>
<dbReference type="PANTHER" id="PTHR45266">
    <property type="entry name" value="OXALOACETATE DECARBOXYLASE ALPHA CHAIN"/>
    <property type="match status" value="1"/>
</dbReference>
<dbReference type="InterPro" id="IPR000089">
    <property type="entry name" value="Biotin_lipoyl"/>
</dbReference>
<proteinExistence type="predicted"/>
<dbReference type="Gene3D" id="2.40.50.100">
    <property type="match status" value="1"/>
</dbReference>
<dbReference type="EMBL" id="BARS01028024">
    <property type="protein sequence ID" value="GAG03636.1"/>
    <property type="molecule type" value="Genomic_DNA"/>
</dbReference>
<feature type="domain" description="Lipoyl-binding" evidence="2">
    <location>
        <begin position="106"/>
        <end position="183"/>
    </location>
</feature>
<protein>
    <recommendedName>
        <fullName evidence="2">Lipoyl-binding domain-containing protein</fullName>
    </recommendedName>
</protein>
<evidence type="ECO:0000313" key="3">
    <source>
        <dbReference type="EMBL" id="GAG03636.1"/>
    </source>
</evidence>
<dbReference type="FunFam" id="2.40.50.100:FF:000003">
    <property type="entry name" value="Acetyl-CoA carboxylase biotin carboxyl carrier protein"/>
    <property type="match status" value="1"/>
</dbReference>
<sequence length="184" mass="19199">YGLDKEIPDDWKPPKAPRTLEEVQKEDELIELAKAGKVVKKPDVAPPPKGPGVRTFNVFVGDEYYQVDVEPVGGSSATPVAPPIARTVAPAPAAPAKKEEAPPAAAGAEVAPGDEAIVSPMPGMVIQYEVNVGDKVKAGDVIVVFEAMKMQNNIPSPIDGTVKAINFGPGDSVPKDAVMAIISP</sequence>
<reference evidence="3" key="1">
    <citation type="journal article" date="2014" name="Front. Microbiol.">
        <title>High frequency of phylogenetically diverse reductive dehalogenase-homologous genes in deep subseafloor sedimentary metagenomes.</title>
        <authorList>
            <person name="Kawai M."/>
            <person name="Futagami T."/>
            <person name="Toyoda A."/>
            <person name="Takaki Y."/>
            <person name="Nishi S."/>
            <person name="Hori S."/>
            <person name="Arai W."/>
            <person name="Tsubouchi T."/>
            <person name="Morono Y."/>
            <person name="Uchiyama I."/>
            <person name="Ito T."/>
            <person name="Fujiyama A."/>
            <person name="Inagaki F."/>
            <person name="Takami H."/>
        </authorList>
    </citation>
    <scope>NUCLEOTIDE SEQUENCE</scope>
    <source>
        <strain evidence="3">Expedition CK06-06</strain>
    </source>
</reference>
<dbReference type="CDD" id="cd06850">
    <property type="entry name" value="biotinyl_domain"/>
    <property type="match status" value="1"/>
</dbReference>